<organism evidence="2 3">
    <name type="scientific">Batillaria attramentaria</name>
    <dbReference type="NCBI Taxonomy" id="370345"/>
    <lineage>
        <taxon>Eukaryota</taxon>
        <taxon>Metazoa</taxon>
        <taxon>Spiralia</taxon>
        <taxon>Lophotrochozoa</taxon>
        <taxon>Mollusca</taxon>
        <taxon>Gastropoda</taxon>
        <taxon>Caenogastropoda</taxon>
        <taxon>Sorbeoconcha</taxon>
        <taxon>Cerithioidea</taxon>
        <taxon>Batillariidae</taxon>
        <taxon>Batillaria</taxon>
    </lineage>
</organism>
<accession>A0ABD0L472</accession>
<feature type="region of interest" description="Disordered" evidence="1">
    <location>
        <begin position="1"/>
        <end position="59"/>
    </location>
</feature>
<dbReference type="AlphaFoldDB" id="A0ABD0L472"/>
<evidence type="ECO:0000313" key="3">
    <source>
        <dbReference type="Proteomes" id="UP001519460"/>
    </source>
</evidence>
<proteinExistence type="predicted"/>
<gene>
    <name evidence="2" type="ORF">BaRGS_00014618</name>
</gene>
<evidence type="ECO:0000313" key="2">
    <source>
        <dbReference type="EMBL" id="KAK7494145.1"/>
    </source>
</evidence>
<sequence>MFNQTKTSEKLSERDLKMDTTREKEEGRPMGTWRRTVEEEMKTAGQTSSAGLPMTVMPGDLVAPYAPAGAKRI</sequence>
<protein>
    <submittedName>
        <fullName evidence="2">Uncharacterized protein</fullName>
    </submittedName>
</protein>
<evidence type="ECO:0000256" key="1">
    <source>
        <dbReference type="SAM" id="MobiDB-lite"/>
    </source>
</evidence>
<reference evidence="2 3" key="1">
    <citation type="journal article" date="2023" name="Sci. Data">
        <title>Genome assembly of the Korean intertidal mud-creeper Batillaria attramentaria.</title>
        <authorList>
            <person name="Patra A.K."/>
            <person name="Ho P.T."/>
            <person name="Jun S."/>
            <person name="Lee S.J."/>
            <person name="Kim Y."/>
            <person name="Won Y.J."/>
        </authorList>
    </citation>
    <scope>NUCLEOTIDE SEQUENCE [LARGE SCALE GENOMIC DNA]</scope>
    <source>
        <strain evidence="2">Wonlab-2016</strain>
    </source>
</reference>
<dbReference type="Proteomes" id="UP001519460">
    <property type="component" value="Unassembled WGS sequence"/>
</dbReference>
<feature type="compositionally biased region" description="Basic and acidic residues" evidence="1">
    <location>
        <begin position="7"/>
        <end position="28"/>
    </location>
</feature>
<keyword evidence="3" id="KW-1185">Reference proteome</keyword>
<name>A0ABD0L472_9CAEN</name>
<dbReference type="EMBL" id="JACVVK020000086">
    <property type="protein sequence ID" value="KAK7494145.1"/>
    <property type="molecule type" value="Genomic_DNA"/>
</dbReference>
<comment type="caution">
    <text evidence="2">The sequence shown here is derived from an EMBL/GenBank/DDBJ whole genome shotgun (WGS) entry which is preliminary data.</text>
</comment>